<evidence type="ECO:0000313" key="4">
    <source>
        <dbReference type="Proteomes" id="UP001203284"/>
    </source>
</evidence>
<protein>
    <recommendedName>
        <fullName evidence="5">BA14K family protein</fullName>
    </recommendedName>
</protein>
<evidence type="ECO:0000256" key="1">
    <source>
        <dbReference type="SAM" id="MobiDB-lite"/>
    </source>
</evidence>
<keyword evidence="2" id="KW-0732">Signal</keyword>
<organism evidence="3 4">
    <name type="scientific">Ancylobacter crimeensis</name>
    <dbReference type="NCBI Taxonomy" id="2579147"/>
    <lineage>
        <taxon>Bacteria</taxon>
        <taxon>Pseudomonadati</taxon>
        <taxon>Pseudomonadota</taxon>
        <taxon>Alphaproteobacteria</taxon>
        <taxon>Hyphomicrobiales</taxon>
        <taxon>Xanthobacteraceae</taxon>
        <taxon>Ancylobacter</taxon>
    </lineage>
</organism>
<evidence type="ECO:0008006" key="5">
    <source>
        <dbReference type="Google" id="ProtNLM"/>
    </source>
</evidence>
<feature type="signal peptide" evidence="2">
    <location>
        <begin position="1"/>
        <end position="32"/>
    </location>
</feature>
<accession>A0ABT0DER3</accession>
<comment type="caution">
    <text evidence="3">The sequence shown here is derived from an EMBL/GenBank/DDBJ whole genome shotgun (WGS) entry which is preliminary data.</text>
</comment>
<name>A0ABT0DER3_9HYPH</name>
<gene>
    <name evidence="3" type="ORF">MWN34_16120</name>
</gene>
<proteinExistence type="predicted"/>
<dbReference type="EMBL" id="JALKCH010000011">
    <property type="protein sequence ID" value="MCK0198440.1"/>
    <property type="molecule type" value="Genomic_DNA"/>
</dbReference>
<feature type="region of interest" description="Disordered" evidence="1">
    <location>
        <begin position="50"/>
        <end position="86"/>
    </location>
</feature>
<dbReference type="Proteomes" id="UP001203284">
    <property type="component" value="Unassembled WGS sequence"/>
</dbReference>
<feature type="chain" id="PRO_5046152519" description="BA14K family protein" evidence="2">
    <location>
        <begin position="33"/>
        <end position="154"/>
    </location>
</feature>
<sequence>MTTALKTGPVLKIGASLTMVLALLGTVPAAQAAPMQPAAIQNAAGAMPAATPVDWGPGGPGWRRGPPPGGGWHSGGPGWHGGGPGWRGGPPPRYGYGWGPRRNYGWYGAGTGLAAGLALGAIAAQPYYRSSCGYVMVPTWRYGHRVYVQRYRCW</sequence>
<dbReference type="RefSeq" id="WP_247030338.1">
    <property type="nucleotide sequence ID" value="NZ_JALKCH010000011.1"/>
</dbReference>
<keyword evidence="4" id="KW-1185">Reference proteome</keyword>
<feature type="compositionally biased region" description="Gly residues" evidence="1">
    <location>
        <begin position="70"/>
        <end position="86"/>
    </location>
</feature>
<evidence type="ECO:0000256" key="2">
    <source>
        <dbReference type="SAM" id="SignalP"/>
    </source>
</evidence>
<reference evidence="3 4" key="1">
    <citation type="submission" date="2022-04" db="EMBL/GenBank/DDBJ databases">
        <authorList>
            <person name="Grouzdev D.S."/>
            <person name="Pantiukh K.S."/>
            <person name="Krutkina M.S."/>
        </authorList>
    </citation>
    <scope>NUCLEOTIDE SEQUENCE [LARGE SCALE GENOMIC DNA]</scope>
    <source>
        <strain evidence="3 4">6x-1</strain>
    </source>
</reference>
<evidence type="ECO:0000313" key="3">
    <source>
        <dbReference type="EMBL" id="MCK0198440.1"/>
    </source>
</evidence>